<comment type="caution">
    <text evidence="1">The sequence shown here is derived from an EMBL/GenBank/DDBJ whole genome shotgun (WGS) entry which is preliminary data.</text>
</comment>
<dbReference type="Proteomes" id="UP000233469">
    <property type="component" value="Unassembled WGS sequence"/>
</dbReference>
<evidence type="ECO:0000313" key="2">
    <source>
        <dbReference type="Proteomes" id="UP000233469"/>
    </source>
</evidence>
<evidence type="ECO:0000313" key="1">
    <source>
        <dbReference type="EMBL" id="PKK78880.1"/>
    </source>
</evidence>
<protein>
    <submittedName>
        <fullName evidence="1">Uncharacterized protein</fullName>
    </submittedName>
</protein>
<reference evidence="1 2" key="2">
    <citation type="submission" date="2017-10" db="EMBL/GenBank/DDBJ databases">
        <title>Extensive intraspecific genome diversity in a model arbuscular mycorrhizal fungus.</title>
        <authorList>
            <person name="Chen E.C.H."/>
            <person name="Morin E."/>
            <person name="Baudet D."/>
            <person name="Noel J."/>
            <person name="Ndikumana S."/>
            <person name="Charron P."/>
            <person name="St-Onge C."/>
            <person name="Giorgi J."/>
            <person name="Grigoriev I.V."/>
            <person name="Roux C."/>
            <person name="Martin F.M."/>
            <person name="Corradi N."/>
        </authorList>
    </citation>
    <scope>NUCLEOTIDE SEQUENCE [LARGE SCALE GENOMIC DNA]</scope>
    <source>
        <strain evidence="1 2">C2</strain>
    </source>
</reference>
<name>A0A2N1NY78_9GLOM</name>
<proteinExistence type="predicted"/>
<gene>
    <name evidence="1" type="ORF">RhiirC2_769747</name>
</gene>
<sequence length="235" mass="26845">MPSSLYLWYTERSLDPTTCALKYAGYRTAVSEIHERIEQCSKASTSQETSASKFTLYRSQLLRLNRKKNTKFKNESICCSSIIEPSIEQTPIIPINTLNQTSGTFQSSKTSRTSQTFTRNGDEMKVNGDELLAFEKNYRNNTKSNNRKAFKQRLVMMVILRRIIKVTLPPKKTKLQDKSVGISTISIKVVERNILKCRNVLSIESFTQPPSPQSSTNSKMNLNMSRFLPLNQNIE</sequence>
<dbReference type="VEuPathDB" id="FungiDB:RhiirA1_452216"/>
<reference evidence="1 2" key="1">
    <citation type="submission" date="2016-04" db="EMBL/GenBank/DDBJ databases">
        <title>Genome analyses suggest a sexual origin of heterokaryosis in a supposedly ancient asexual fungus.</title>
        <authorList>
            <person name="Ropars J."/>
            <person name="Sedzielewska K."/>
            <person name="Noel J."/>
            <person name="Charron P."/>
            <person name="Farinelli L."/>
            <person name="Marton T."/>
            <person name="Kruger M."/>
            <person name="Pelin A."/>
            <person name="Brachmann A."/>
            <person name="Corradi N."/>
        </authorList>
    </citation>
    <scope>NUCLEOTIDE SEQUENCE [LARGE SCALE GENOMIC DNA]</scope>
    <source>
        <strain evidence="1 2">C2</strain>
    </source>
</reference>
<organism evidence="1 2">
    <name type="scientific">Rhizophagus irregularis</name>
    <dbReference type="NCBI Taxonomy" id="588596"/>
    <lineage>
        <taxon>Eukaryota</taxon>
        <taxon>Fungi</taxon>
        <taxon>Fungi incertae sedis</taxon>
        <taxon>Mucoromycota</taxon>
        <taxon>Glomeromycotina</taxon>
        <taxon>Glomeromycetes</taxon>
        <taxon>Glomerales</taxon>
        <taxon>Glomeraceae</taxon>
        <taxon>Rhizophagus</taxon>
    </lineage>
</organism>
<dbReference type="AlphaFoldDB" id="A0A2N1NY78"/>
<dbReference type="EMBL" id="LLXL01000065">
    <property type="protein sequence ID" value="PKK78880.1"/>
    <property type="molecule type" value="Genomic_DNA"/>
</dbReference>
<accession>A0A2N1NY78</accession>